<evidence type="ECO:0000313" key="1">
    <source>
        <dbReference type="EMBL" id="MDF2258799.1"/>
    </source>
</evidence>
<gene>
    <name evidence="1" type="ORF">P2L57_24665</name>
</gene>
<protein>
    <submittedName>
        <fullName evidence="1">Uncharacterized protein</fullName>
    </submittedName>
</protein>
<reference evidence="1 2" key="1">
    <citation type="submission" date="2023-03" db="EMBL/GenBank/DDBJ databases">
        <title>Draft genome sequence of type strain Streptomyces ferralitis JCM 14344.</title>
        <authorList>
            <person name="Klaysubun C."/>
            <person name="Duangmal K."/>
        </authorList>
    </citation>
    <scope>NUCLEOTIDE SEQUENCE [LARGE SCALE GENOMIC DNA]</scope>
    <source>
        <strain evidence="1 2">JCM 14344</strain>
    </source>
</reference>
<keyword evidence="2" id="KW-1185">Reference proteome</keyword>
<comment type="caution">
    <text evidence="1">The sequence shown here is derived from an EMBL/GenBank/DDBJ whole genome shotgun (WGS) entry which is preliminary data.</text>
</comment>
<evidence type="ECO:0000313" key="2">
    <source>
        <dbReference type="Proteomes" id="UP001220022"/>
    </source>
</evidence>
<dbReference type="RefSeq" id="WP_275818196.1">
    <property type="nucleotide sequence ID" value="NZ_BAAANM010000014.1"/>
</dbReference>
<organism evidence="1 2">
    <name type="scientific">Streptantibioticus ferralitis</name>
    <dbReference type="NCBI Taxonomy" id="236510"/>
    <lineage>
        <taxon>Bacteria</taxon>
        <taxon>Bacillati</taxon>
        <taxon>Actinomycetota</taxon>
        <taxon>Actinomycetes</taxon>
        <taxon>Kitasatosporales</taxon>
        <taxon>Streptomycetaceae</taxon>
        <taxon>Streptantibioticus</taxon>
    </lineage>
</organism>
<dbReference type="EMBL" id="JARHTQ010000018">
    <property type="protein sequence ID" value="MDF2258799.1"/>
    <property type="molecule type" value="Genomic_DNA"/>
</dbReference>
<name>A0ABT5Z4Q0_9ACTN</name>
<sequence length="167" mass="19286">MPSKSPYPPLCPEEPVDGEKMIVSAHTGGVLIPDSFINKRQHLKALREDHERLQGHHRFRLTPTNSGTFTIRHVSSGRFVEPLRKAEGSAVYENIRFQGPVLLENDQLPGSRHEWELKRRGDCYQIALHGTPYILGLTHPDHMDSWVTLLDPWWSMDRLWLIHDIPE</sequence>
<accession>A0ABT5Z4Q0</accession>
<proteinExistence type="predicted"/>
<dbReference type="Proteomes" id="UP001220022">
    <property type="component" value="Unassembled WGS sequence"/>
</dbReference>